<feature type="compositionally biased region" description="Basic and acidic residues" evidence="2">
    <location>
        <begin position="425"/>
        <end position="443"/>
    </location>
</feature>
<organism evidence="4 5">
    <name type="scientific">Phytophthora fragariae</name>
    <dbReference type="NCBI Taxonomy" id="53985"/>
    <lineage>
        <taxon>Eukaryota</taxon>
        <taxon>Sar</taxon>
        <taxon>Stramenopiles</taxon>
        <taxon>Oomycota</taxon>
        <taxon>Peronosporomycetes</taxon>
        <taxon>Peronosporales</taxon>
        <taxon>Peronosporaceae</taxon>
        <taxon>Phytophthora</taxon>
    </lineage>
</organism>
<dbReference type="Gene3D" id="3.20.90.10">
    <property type="entry name" value="Tubby Protein, Chain A"/>
    <property type="match status" value="1"/>
</dbReference>
<dbReference type="SUPFAM" id="SSF54518">
    <property type="entry name" value="Tubby C-terminal domain-like"/>
    <property type="match status" value="1"/>
</dbReference>
<feature type="region of interest" description="Disordered" evidence="2">
    <location>
        <begin position="384"/>
        <end position="618"/>
    </location>
</feature>
<dbReference type="Proteomes" id="UP000488956">
    <property type="component" value="Unassembled WGS sequence"/>
</dbReference>
<feature type="compositionally biased region" description="Pro residues" evidence="2">
    <location>
        <begin position="295"/>
        <end position="306"/>
    </location>
</feature>
<feature type="domain" description="Tubby C-terminal" evidence="3">
    <location>
        <begin position="640"/>
        <end position="922"/>
    </location>
</feature>
<evidence type="ECO:0000256" key="2">
    <source>
        <dbReference type="SAM" id="MobiDB-lite"/>
    </source>
</evidence>
<feature type="compositionally biased region" description="Pro residues" evidence="2">
    <location>
        <begin position="80"/>
        <end position="89"/>
    </location>
</feature>
<dbReference type="PANTHER" id="PTHR16517">
    <property type="entry name" value="TUBBY-RELATED"/>
    <property type="match status" value="1"/>
</dbReference>
<name>A0A6G0LGM4_9STRA</name>
<feature type="compositionally biased region" description="Basic and acidic residues" evidence="2">
    <location>
        <begin position="520"/>
        <end position="562"/>
    </location>
</feature>
<dbReference type="EMBL" id="QXFX01000334">
    <property type="protein sequence ID" value="KAE9119854.1"/>
    <property type="molecule type" value="Genomic_DNA"/>
</dbReference>
<dbReference type="InterPro" id="IPR000007">
    <property type="entry name" value="Tubby_C"/>
</dbReference>
<feature type="compositionally biased region" description="Low complexity" evidence="2">
    <location>
        <begin position="191"/>
        <end position="204"/>
    </location>
</feature>
<dbReference type="PANTHER" id="PTHR16517:SF7">
    <property type="entry name" value="PROTEIN KING TUBBY"/>
    <property type="match status" value="1"/>
</dbReference>
<feature type="compositionally biased region" description="Pro residues" evidence="2">
    <location>
        <begin position="104"/>
        <end position="114"/>
    </location>
</feature>
<reference evidence="4 5" key="1">
    <citation type="submission" date="2018-09" db="EMBL/GenBank/DDBJ databases">
        <title>Genomic investigation of the strawberry pathogen Phytophthora fragariae indicates pathogenicity is determined by transcriptional variation in three key races.</title>
        <authorList>
            <person name="Adams T.M."/>
            <person name="Armitage A.D."/>
            <person name="Sobczyk M.K."/>
            <person name="Bates H.J."/>
            <person name="Dunwell J.M."/>
            <person name="Nellist C.F."/>
            <person name="Harrison R.J."/>
        </authorList>
    </citation>
    <scope>NUCLEOTIDE SEQUENCE [LARGE SCALE GENOMIC DNA]</scope>
    <source>
        <strain evidence="4 5">ONT-3</strain>
    </source>
</reference>
<evidence type="ECO:0000259" key="3">
    <source>
        <dbReference type="Pfam" id="PF01167"/>
    </source>
</evidence>
<gene>
    <name evidence="4" type="ORF">PF010_g7712</name>
</gene>
<evidence type="ECO:0000313" key="4">
    <source>
        <dbReference type="EMBL" id="KAE9119854.1"/>
    </source>
</evidence>
<feature type="compositionally biased region" description="Low complexity" evidence="2">
    <location>
        <begin position="90"/>
        <end position="103"/>
    </location>
</feature>
<comment type="caution">
    <text evidence="4">The sequence shown here is derived from an EMBL/GenBank/DDBJ whole genome shotgun (WGS) entry which is preliminary data.</text>
</comment>
<dbReference type="AlphaFoldDB" id="A0A6G0LGM4"/>
<feature type="compositionally biased region" description="Basic and acidic residues" evidence="2">
    <location>
        <begin position="1"/>
        <end position="10"/>
    </location>
</feature>
<dbReference type="Pfam" id="PF01167">
    <property type="entry name" value="Tub"/>
    <property type="match status" value="1"/>
</dbReference>
<feature type="compositionally biased region" description="Basic and acidic residues" evidence="2">
    <location>
        <begin position="384"/>
        <end position="396"/>
    </location>
</feature>
<evidence type="ECO:0000256" key="1">
    <source>
        <dbReference type="ARBA" id="ARBA00007129"/>
    </source>
</evidence>
<feature type="region of interest" description="Disordered" evidence="2">
    <location>
        <begin position="1"/>
        <end position="357"/>
    </location>
</feature>
<feature type="compositionally biased region" description="Low complexity" evidence="2">
    <location>
        <begin position="115"/>
        <end position="168"/>
    </location>
</feature>
<dbReference type="InterPro" id="IPR025659">
    <property type="entry name" value="Tubby-like_C"/>
</dbReference>
<feature type="compositionally biased region" description="Acidic residues" evidence="2">
    <location>
        <begin position="413"/>
        <end position="423"/>
    </location>
</feature>
<feature type="compositionally biased region" description="Basic and acidic residues" evidence="2">
    <location>
        <begin position="570"/>
        <end position="596"/>
    </location>
</feature>
<comment type="similarity">
    <text evidence="1">Belongs to the TUB family.</text>
</comment>
<protein>
    <recommendedName>
        <fullName evidence="3">Tubby C-terminal domain-containing protein</fullName>
    </recommendedName>
</protein>
<dbReference type="PRINTS" id="PR01573">
    <property type="entry name" value="SUPERTUBBY"/>
</dbReference>
<sequence>MTAGVTEHHTSHLIARKQFQLPPCLVKQVMADEKGSDESKDATSTPRTMKAPPKMAPPPNANADAKGGPSADPTKKKKALPPPSNPPPKAGGSAAAAFRSKSSLPPPNGPPPGAGAPSASVAKIRGAARPPSGAPPGAAQAKAGPPPNGQAKAMGPPSSTPPTTAAPSMGPPSSAPSTKPHPTGAPPSTAPPKAAAKPPITPRTGDGESKGDAKAATGPPKPRPDAKRTPPTSARGPPGDAKPAPRAAPVDILGDDSPTMASNAGAPVKTNAVPAGKPPKPVSQTQRPPATAPAKAPPADKPPVVKPPLVMKSTMEVLNDANAALSARSRGSEDEDESSRRLSTPSTKEKEKPGVFTTKMGMAAQFSTQLRLNVPEEEVIVVKKREAKSTEAEAKPDVSANAKSSRPIANIDDSFEDVEEIPFLEDGKADVKPKDGREEKAVEHEDDPEIVMESKHGPAKPSASRSSSSSQGDTRSEHKDNNHNLNEEKEDGESVLRRNATHEDIYDELWKMKRGSQSPREAENTGSDHERDHERDHDRDHDRDRERNDSRSSSFNDKKDKGSTNSDENTNEHSGREGRESRDRDRDRDRERSREKRKDRRRSKQDEPKKIQAQFFNPKSVPYIPDHLLDFVKRPLECGRGQIVKCFIERNDSGPNKLAPIYTLLLEVNSSSGRPIMYARKKATSRITSHYVISLNRDDLFLSRMMRSHQYIGKLRSSTSMMEYCLYDQGDNPEDLDSDCEVDDELRQSIRAELAVIRYHNSKKPYPRKMEVVIPAILENGQGYLEWRPLSRDQMMEEHVRNITAAGGQNVMDASNFAFLHKRETKYDPLSSCIVDFRSRATCVSVKNFQLVHSEPTNEQMRDQYRKAYPDFVYEDQGTVSLPQEYVLLQLGKVGKDCFNMDFQYPLSMLQAFAISLSRFDTKQR</sequence>
<accession>A0A6G0LGM4</accession>
<feature type="compositionally biased region" description="Basic and acidic residues" evidence="2">
    <location>
        <begin position="30"/>
        <end position="41"/>
    </location>
</feature>
<proteinExistence type="inferred from homology"/>
<feature type="compositionally biased region" description="Basic and acidic residues" evidence="2">
    <location>
        <begin position="474"/>
        <end position="511"/>
    </location>
</feature>
<evidence type="ECO:0000313" key="5">
    <source>
        <dbReference type="Proteomes" id="UP000488956"/>
    </source>
</evidence>